<reference evidence="2 3" key="1">
    <citation type="submission" date="2019-12" db="EMBL/GenBank/DDBJ databases">
        <title>Isolation and characterization of three novel carbon monoxide-oxidizing members of Halobacteria from salione crusts and soils.</title>
        <authorList>
            <person name="Myers M.R."/>
            <person name="King G.M."/>
        </authorList>
    </citation>
    <scope>NUCLEOTIDE SEQUENCE [LARGE SCALE GENOMIC DNA]</scope>
    <source>
        <strain evidence="2 3">WSA2</strain>
    </source>
</reference>
<evidence type="ECO:0000313" key="3">
    <source>
        <dbReference type="Proteomes" id="UP000437065"/>
    </source>
</evidence>
<keyword evidence="3" id="KW-1185">Reference proteome</keyword>
<accession>A0A6B0T272</accession>
<dbReference type="Proteomes" id="UP000437065">
    <property type="component" value="Unassembled WGS sequence"/>
</dbReference>
<dbReference type="EMBL" id="WUUS01000002">
    <property type="protein sequence ID" value="MXR40639.1"/>
    <property type="molecule type" value="Genomic_DNA"/>
</dbReference>
<organism evidence="2 3">
    <name type="scientific">Halobaculum saliterrae</name>
    <dbReference type="NCBI Taxonomy" id="2073113"/>
    <lineage>
        <taxon>Archaea</taxon>
        <taxon>Methanobacteriati</taxon>
        <taxon>Methanobacteriota</taxon>
        <taxon>Stenosarchaea group</taxon>
        <taxon>Halobacteria</taxon>
        <taxon>Halobacteriales</taxon>
        <taxon>Haloferacaceae</taxon>
        <taxon>Halobaculum</taxon>
    </lineage>
</organism>
<gene>
    <name evidence="2" type="ORF">GRX01_04660</name>
</gene>
<name>A0A6B0T272_9EURY</name>
<comment type="caution">
    <text evidence="2">The sequence shown here is derived from an EMBL/GenBank/DDBJ whole genome shotgun (WGS) entry which is preliminary data.</text>
</comment>
<protein>
    <submittedName>
        <fullName evidence="2">Uncharacterized protein</fullName>
    </submittedName>
</protein>
<proteinExistence type="predicted"/>
<feature type="region of interest" description="Disordered" evidence="1">
    <location>
        <begin position="77"/>
        <end position="100"/>
    </location>
</feature>
<dbReference type="InterPro" id="IPR055964">
    <property type="entry name" value="DUF7542"/>
</dbReference>
<dbReference type="AlphaFoldDB" id="A0A6B0T272"/>
<evidence type="ECO:0000313" key="2">
    <source>
        <dbReference type="EMBL" id="MXR40639.1"/>
    </source>
</evidence>
<dbReference type="Pfam" id="PF24398">
    <property type="entry name" value="DUF7542"/>
    <property type="match status" value="1"/>
</dbReference>
<evidence type="ECO:0000256" key="1">
    <source>
        <dbReference type="SAM" id="MobiDB-lite"/>
    </source>
</evidence>
<sequence>MVRLTDLEGHGFDMSTGVLVRCDDCSYEESFGSLRAARTALDDHERETDHGLDWYIGGISPGVERAGDDAGVCGRDGCANPDTPLLDRDGAGSTGRGSSE</sequence>